<dbReference type="AlphaFoldDB" id="A0A266LR11"/>
<dbReference type="GO" id="GO:0003824">
    <property type="term" value="F:catalytic activity"/>
    <property type="evidence" value="ECO:0007669"/>
    <property type="project" value="UniProtKB-ARBA"/>
</dbReference>
<evidence type="ECO:0000256" key="1">
    <source>
        <dbReference type="SAM" id="MobiDB-lite"/>
    </source>
</evidence>
<feature type="signal peptide" evidence="2">
    <location>
        <begin position="1"/>
        <end position="32"/>
    </location>
</feature>
<name>A0A266LR11_PSEFR</name>
<feature type="chain" id="PRO_5013215592" evidence="2">
    <location>
        <begin position="33"/>
        <end position="1145"/>
    </location>
</feature>
<feature type="domain" description="Filamentous haemagglutinin FhaB/tRNA nuclease CdiA-like TPS" evidence="3">
    <location>
        <begin position="50"/>
        <end position="170"/>
    </location>
</feature>
<proteinExistence type="predicted"/>
<dbReference type="RefSeq" id="WP_095030316.1">
    <property type="nucleotide sequence ID" value="NZ_NQKL01000015.1"/>
</dbReference>
<organism evidence="4 5">
    <name type="scientific">Pseudomonas fragi</name>
    <dbReference type="NCBI Taxonomy" id="296"/>
    <lineage>
        <taxon>Bacteria</taxon>
        <taxon>Pseudomonadati</taxon>
        <taxon>Pseudomonadota</taxon>
        <taxon>Gammaproteobacteria</taxon>
        <taxon>Pseudomonadales</taxon>
        <taxon>Pseudomonadaceae</taxon>
        <taxon>Pseudomonas</taxon>
    </lineage>
</organism>
<dbReference type="SUPFAM" id="SSF51126">
    <property type="entry name" value="Pectin lyase-like"/>
    <property type="match status" value="1"/>
</dbReference>
<feature type="region of interest" description="Disordered" evidence="1">
    <location>
        <begin position="1124"/>
        <end position="1145"/>
    </location>
</feature>
<dbReference type="InterPro" id="IPR008638">
    <property type="entry name" value="FhaB/CdiA-like_TPS"/>
</dbReference>
<dbReference type="SMART" id="SM00912">
    <property type="entry name" value="Haemagg_act"/>
    <property type="match status" value="1"/>
</dbReference>
<gene>
    <name evidence="4" type="ORF">CJF43_17815</name>
</gene>
<comment type="caution">
    <text evidence="4">The sequence shown here is derived from an EMBL/GenBank/DDBJ whole genome shotgun (WGS) entry which is preliminary data.</text>
</comment>
<dbReference type="InterPro" id="IPR025157">
    <property type="entry name" value="Hemagglutinin_rpt"/>
</dbReference>
<feature type="region of interest" description="Disordered" evidence="1">
    <location>
        <begin position="664"/>
        <end position="688"/>
    </location>
</feature>
<evidence type="ECO:0000256" key="2">
    <source>
        <dbReference type="SAM" id="SignalP"/>
    </source>
</evidence>
<accession>A0A266LR11</accession>
<protein>
    <submittedName>
        <fullName evidence="4">Hemagglutination</fullName>
    </submittedName>
</protein>
<evidence type="ECO:0000313" key="4">
    <source>
        <dbReference type="EMBL" id="OZY40453.1"/>
    </source>
</evidence>
<keyword evidence="2" id="KW-0732">Signal</keyword>
<dbReference type="Pfam" id="PF13332">
    <property type="entry name" value="Fil_haemagg_2"/>
    <property type="match status" value="5"/>
</dbReference>
<dbReference type="Proteomes" id="UP000216113">
    <property type="component" value="Unassembled WGS sequence"/>
</dbReference>
<dbReference type="EMBL" id="NQKL01000015">
    <property type="protein sequence ID" value="OZY40453.1"/>
    <property type="molecule type" value="Genomic_DNA"/>
</dbReference>
<evidence type="ECO:0000259" key="3">
    <source>
        <dbReference type="SMART" id="SM00912"/>
    </source>
</evidence>
<dbReference type="InterPro" id="IPR011050">
    <property type="entry name" value="Pectin_lyase_fold/virulence"/>
</dbReference>
<evidence type="ECO:0000313" key="5">
    <source>
        <dbReference type="Proteomes" id="UP000216113"/>
    </source>
</evidence>
<sequence length="1145" mass="118891">MSALKQRFHLSPQGTLRLAIASLCLLPPLALANGITGVDGPGGTPQLHNQGGVPIVNIVAPNAAGLSHNQFLDYNVDRQGVVLNNALQAGQSQLAGQLAANPQLRSQAARVILNEVIGRNASALNGAQEIFGHKADYVLANPNGISVNGARFINTPTASLVVGRPELDSGALHALTTGDARGQLNVVGQGLDNPDGAIRLIAPRIDSQGRISARDDLDIIAGRNRVDAASAQVNAVYASGKPSAGLIDASLFGAMKAGRINIVSTAEGAGVHIGAVQVAGTEGVSLRSGGDLQINGQTYANSLEATRAEVHSSRGDVSVQGAGDVTLAGVDISAGNIKLDAGRNLTLSSLQSEALEQKREQWQHKALFVTYETFDRTRTEQDSRQHGTQVTARHNALLSSGNATLLKASNVEAGDTLRINSGTDLRLDAATETRQTRDQGHHRKHLWREDWDTTTRDERNVTSSLKAGKAIELTSAQKLQMLGAELHTPGDIQLSAREVEIASVSRNQGNSGKRYSGDLTGGSFFATKGDSEGDKTLHTGSRVNAGDKLTVRADDVHISASQVRGGTQASVISDRGSLVIDGVQDTSRDSSHNKDSKFFALINDETRKSHSERSIVASDLHSDSNLTLHSGKDITVSGSRVSAAGLNKVQAQGDINLIAAQNASSDSTRTDKRGFTASARETAPGSREYRVDAGLNNQQSSRVTETTLQQGASLSGGQLAVNSGGDLSIIGSDLNATQGDVNLKGSNINLLAAHERTDQSGQELSTGGGIVWTASLDKVGSGLEFVRQNNEDTNALNTARVSTVTATGNVQVSADNALVNQGGQMDAGNGLQIDAKRVDNLAVHDSESSTQSRSGWQAGLGVSAEIKGLSRPLDKIVNNVSQGKSPQSGLLDGIGLASVGLDGTVGYSGKSGTQQDSSAVVSQLSGRSVNLNVGGKLVDQGTQYLATDGALSIKAGSHDASVALNTRKRTEQDVEAKAGLRVYTTTGEDVNVRANGSGKLQQARETASTVQVARYAGAKGVNIDVAGDAVHEGGDFDGGTKGVNLNAGGRLAFNPAIDSRSQSALGLSGNASLSLKTGEDSSLTPGGGLKFDIQPKHSESSDSHLATFRGQGRVQLTGATVSGDLLKGQGGERQSLQAGIDQPIN</sequence>
<dbReference type="Gene3D" id="2.160.20.10">
    <property type="entry name" value="Single-stranded right-handed beta-helix, Pectin lyase-like"/>
    <property type="match status" value="1"/>
</dbReference>
<dbReference type="NCBIfam" id="TIGR01901">
    <property type="entry name" value="adhes_NPXG"/>
    <property type="match status" value="1"/>
</dbReference>
<reference evidence="4 5" key="1">
    <citation type="submission" date="2017-08" db="EMBL/GenBank/DDBJ databases">
        <title>Genomic and metabolic characterisation of spoilage-associated Pseudomonas species.</title>
        <authorList>
            <person name="Stanborough T."/>
            <person name="Fegan N."/>
            <person name="Powell S.M."/>
            <person name="Singh T."/>
            <person name="Tamplin M.L."/>
            <person name="Chandry P.S."/>
        </authorList>
    </citation>
    <scope>NUCLEOTIDE SEQUENCE [LARGE SCALE GENOMIC DNA]</scope>
    <source>
        <strain evidence="4 5">F1820</strain>
    </source>
</reference>
<dbReference type="InterPro" id="IPR012334">
    <property type="entry name" value="Pectin_lyas_fold"/>
</dbReference>
<dbReference type="Pfam" id="PF05860">
    <property type="entry name" value="TPS"/>
    <property type="match status" value="1"/>
</dbReference>